<gene>
    <name evidence="1" type="ORF">LCGC14_0506310</name>
</gene>
<organism evidence="1">
    <name type="scientific">marine sediment metagenome</name>
    <dbReference type="NCBI Taxonomy" id="412755"/>
    <lineage>
        <taxon>unclassified sequences</taxon>
        <taxon>metagenomes</taxon>
        <taxon>ecological metagenomes</taxon>
    </lineage>
</organism>
<dbReference type="AlphaFoldDB" id="A0A0F9UP54"/>
<comment type="caution">
    <text evidence="1">The sequence shown here is derived from an EMBL/GenBank/DDBJ whole genome shotgun (WGS) entry which is preliminary data.</text>
</comment>
<evidence type="ECO:0000313" key="1">
    <source>
        <dbReference type="EMBL" id="KKN62991.1"/>
    </source>
</evidence>
<accession>A0A0F9UP54</accession>
<protein>
    <submittedName>
        <fullName evidence="1">Uncharacterized protein</fullName>
    </submittedName>
</protein>
<name>A0A0F9UP54_9ZZZZ</name>
<reference evidence="1" key="1">
    <citation type="journal article" date="2015" name="Nature">
        <title>Complex archaea that bridge the gap between prokaryotes and eukaryotes.</title>
        <authorList>
            <person name="Spang A."/>
            <person name="Saw J.H."/>
            <person name="Jorgensen S.L."/>
            <person name="Zaremba-Niedzwiedzka K."/>
            <person name="Martijn J."/>
            <person name="Lind A.E."/>
            <person name="van Eijk R."/>
            <person name="Schleper C."/>
            <person name="Guy L."/>
            <person name="Ettema T.J."/>
        </authorList>
    </citation>
    <scope>NUCLEOTIDE SEQUENCE</scope>
</reference>
<dbReference type="EMBL" id="LAZR01000605">
    <property type="protein sequence ID" value="KKN62991.1"/>
    <property type="molecule type" value="Genomic_DNA"/>
</dbReference>
<sequence>MIKMAKKQTKERKYSYNYIQFTVSNDLRKDIEEWTEKSSFTTFSDFIRNAVEEKIRRLNNSELYQSKSINQINPAIFNQLLEQSQKSNSLQEKVLEKMRIIDEMRKDLVRIRKYSIQQDLTQETETIINLLKAHKTLSQKQIIEKTNLDKDTVFQIVSTDDRIKLNMNGRFELNA</sequence>
<proteinExistence type="predicted"/>